<accession>A0AAV5HLE4</accession>
<keyword evidence="7" id="KW-0961">Cell wall biogenesis/degradation</keyword>
<dbReference type="Proteomes" id="UP001054252">
    <property type="component" value="Unassembled WGS sequence"/>
</dbReference>
<dbReference type="InterPro" id="IPR005150">
    <property type="entry name" value="Cellulose_synth"/>
</dbReference>
<keyword evidence="2" id="KW-0328">Glycosyltransferase</keyword>
<dbReference type="GO" id="GO:0071555">
    <property type="term" value="P:cell wall organization"/>
    <property type="evidence" value="ECO:0007669"/>
    <property type="project" value="UniProtKB-KW"/>
</dbReference>
<reference evidence="8 9" key="1">
    <citation type="journal article" date="2021" name="Commun. Biol.">
        <title>The genome of Shorea leprosula (Dipterocarpaceae) highlights the ecological relevance of drought in aseasonal tropical rainforests.</title>
        <authorList>
            <person name="Ng K.K.S."/>
            <person name="Kobayashi M.J."/>
            <person name="Fawcett J.A."/>
            <person name="Hatakeyama M."/>
            <person name="Paape T."/>
            <person name="Ng C.H."/>
            <person name="Ang C.C."/>
            <person name="Tnah L.H."/>
            <person name="Lee C.T."/>
            <person name="Nishiyama T."/>
            <person name="Sese J."/>
            <person name="O'Brien M.J."/>
            <person name="Copetti D."/>
            <person name="Mohd Noor M.I."/>
            <person name="Ong R.C."/>
            <person name="Putra M."/>
            <person name="Sireger I.Z."/>
            <person name="Indrioko S."/>
            <person name="Kosugi Y."/>
            <person name="Izuno A."/>
            <person name="Isagi Y."/>
            <person name="Lee S.L."/>
            <person name="Shimizu K.K."/>
        </authorList>
    </citation>
    <scope>NUCLEOTIDE SEQUENCE [LARGE SCALE GENOMIC DNA]</scope>
    <source>
        <strain evidence="8">214</strain>
    </source>
</reference>
<evidence type="ECO:0000256" key="5">
    <source>
        <dbReference type="ARBA" id="ARBA00022989"/>
    </source>
</evidence>
<keyword evidence="5" id="KW-1133">Transmembrane helix</keyword>
<dbReference type="GO" id="GO:0016760">
    <property type="term" value="F:cellulose synthase (UDP-forming) activity"/>
    <property type="evidence" value="ECO:0007669"/>
    <property type="project" value="InterPro"/>
</dbReference>
<dbReference type="Pfam" id="PF03552">
    <property type="entry name" value="Cellulose_synt"/>
    <property type="match status" value="1"/>
</dbReference>
<name>A0AAV5HLE4_9ROSI</name>
<dbReference type="GO" id="GO:0030244">
    <property type="term" value="P:cellulose biosynthetic process"/>
    <property type="evidence" value="ECO:0007669"/>
    <property type="project" value="InterPro"/>
</dbReference>
<dbReference type="EMBL" id="BPVZ01000001">
    <property type="protein sequence ID" value="GKU85810.1"/>
    <property type="molecule type" value="Genomic_DNA"/>
</dbReference>
<evidence type="ECO:0000256" key="2">
    <source>
        <dbReference type="ARBA" id="ARBA00022676"/>
    </source>
</evidence>
<evidence type="ECO:0000256" key="3">
    <source>
        <dbReference type="ARBA" id="ARBA00022679"/>
    </source>
</evidence>
<evidence type="ECO:0000313" key="8">
    <source>
        <dbReference type="EMBL" id="GKU85810.1"/>
    </source>
</evidence>
<proteinExistence type="predicted"/>
<keyword evidence="9" id="KW-1185">Reference proteome</keyword>
<evidence type="ECO:0000256" key="1">
    <source>
        <dbReference type="ARBA" id="ARBA00004308"/>
    </source>
</evidence>
<dbReference type="GO" id="GO:0016020">
    <property type="term" value="C:membrane"/>
    <property type="evidence" value="ECO:0007669"/>
    <property type="project" value="InterPro"/>
</dbReference>
<dbReference type="GO" id="GO:0012505">
    <property type="term" value="C:endomembrane system"/>
    <property type="evidence" value="ECO:0007669"/>
    <property type="project" value="UniProtKB-SubCell"/>
</dbReference>
<evidence type="ECO:0000256" key="6">
    <source>
        <dbReference type="ARBA" id="ARBA00023136"/>
    </source>
</evidence>
<keyword evidence="6" id="KW-0472">Membrane</keyword>
<evidence type="ECO:0000313" key="9">
    <source>
        <dbReference type="Proteomes" id="UP001054252"/>
    </source>
</evidence>
<sequence>MLDCDMFCNDPSSAKQALCFHFDPKLSSSLALVQFPQRFCNINSNDIYDSQLRSIFSVICR</sequence>
<dbReference type="AlphaFoldDB" id="A0AAV5HLE4"/>
<gene>
    <name evidence="8" type="ORF">SLEP1_g431</name>
</gene>
<dbReference type="PANTHER" id="PTHR13301">
    <property type="entry name" value="X-BOX TRANSCRIPTION FACTOR-RELATED"/>
    <property type="match status" value="1"/>
</dbReference>
<keyword evidence="4" id="KW-0812">Transmembrane</keyword>
<organism evidence="8 9">
    <name type="scientific">Rubroshorea leprosula</name>
    <dbReference type="NCBI Taxonomy" id="152421"/>
    <lineage>
        <taxon>Eukaryota</taxon>
        <taxon>Viridiplantae</taxon>
        <taxon>Streptophyta</taxon>
        <taxon>Embryophyta</taxon>
        <taxon>Tracheophyta</taxon>
        <taxon>Spermatophyta</taxon>
        <taxon>Magnoliopsida</taxon>
        <taxon>eudicotyledons</taxon>
        <taxon>Gunneridae</taxon>
        <taxon>Pentapetalae</taxon>
        <taxon>rosids</taxon>
        <taxon>malvids</taxon>
        <taxon>Malvales</taxon>
        <taxon>Dipterocarpaceae</taxon>
        <taxon>Rubroshorea</taxon>
    </lineage>
</organism>
<evidence type="ECO:0000256" key="4">
    <source>
        <dbReference type="ARBA" id="ARBA00022692"/>
    </source>
</evidence>
<comment type="subcellular location">
    <subcellularLocation>
        <location evidence="1">Endomembrane system</location>
    </subcellularLocation>
</comment>
<protein>
    <submittedName>
        <fullName evidence="8">Uncharacterized protein</fullName>
    </submittedName>
</protein>
<keyword evidence="3" id="KW-0808">Transferase</keyword>
<evidence type="ECO:0000256" key="7">
    <source>
        <dbReference type="ARBA" id="ARBA00023316"/>
    </source>
</evidence>
<comment type="caution">
    <text evidence="8">The sequence shown here is derived from an EMBL/GenBank/DDBJ whole genome shotgun (WGS) entry which is preliminary data.</text>
</comment>